<protein>
    <submittedName>
        <fullName evidence="1">Uncharacterized protein</fullName>
    </submittedName>
</protein>
<gene>
    <name evidence="1" type="ORF">BCUN_2163</name>
</gene>
<dbReference type="AlphaFoldDB" id="A0A087ADJ1"/>
<dbReference type="RefSeq" id="WP_033517729.1">
    <property type="nucleotide sequence ID" value="NZ_JGYV01000038.1"/>
</dbReference>
<evidence type="ECO:0000313" key="2">
    <source>
        <dbReference type="Proteomes" id="UP000029067"/>
    </source>
</evidence>
<reference evidence="1 2" key="1">
    <citation type="submission" date="2014-03" db="EMBL/GenBank/DDBJ databases">
        <title>Genomics of Bifidobacteria.</title>
        <authorList>
            <person name="Ventura M."/>
            <person name="Milani C."/>
            <person name="Lugli G.A."/>
        </authorList>
    </citation>
    <scope>NUCLEOTIDE SEQUENCE [LARGE SCALE GENOMIC DNA]</scope>
    <source>
        <strain evidence="1 2">LMG 10738</strain>
    </source>
</reference>
<dbReference type="eggNOG" id="ENOG50327R7">
    <property type="taxonomic scope" value="Bacteria"/>
</dbReference>
<accession>A0A087ADJ1</accession>
<comment type="caution">
    <text evidence="1">The sequence shown here is derived from an EMBL/GenBank/DDBJ whole genome shotgun (WGS) entry which is preliminary data.</text>
</comment>
<proteinExistence type="predicted"/>
<keyword evidence="2" id="KW-1185">Reference proteome</keyword>
<organism evidence="1 2">
    <name type="scientific">Bifidobacterium cuniculi</name>
    <dbReference type="NCBI Taxonomy" id="1688"/>
    <lineage>
        <taxon>Bacteria</taxon>
        <taxon>Bacillati</taxon>
        <taxon>Actinomycetota</taxon>
        <taxon>Actinomycetes</taxon>
        <taxon>Bifidobacteriales</taxon>
        <taxon>Bifidobacteriaceae</taxon>
        <taxon>Bifidobacterium</taxon>
    </lineage>
</organism>
<dbReference type="EMBL" id="JGYV01000038">
    <property type="protein sequence ID" value="KFI56841.1"/>
    <property type="molecule type" value="Genomic_DNA"/>
</dbReference>
<dbReference type="STRING" id="1688.BCUN_2163"/>
<evidence type="ECO:0000313" key="1">
    <source>
        <dbReference type="EMBL" id="KFI56841.1"/>
    </source>
</evidence>
<name>A0A087ADJ1_9BIFI</name>
<dbReference type="Proteomes" id="UP000029067">
    <property type="component" value="Unassembled WGS sequence"/>
</dbReference>
<sequence>MDVTIDRIARVAAVGATGLAGVGLLARMVDWARRIQHGVTVIEEPVPPAPTPLTVHVAPRHSALFPSQERAGWAALTVSLVDQCSLVDDHYRCAYELLLASDYARKTEGEQRSIAEGAALQVRKGVETGVDCVLDLAGVCHQGMDLCNRLRECVDYLPCGMFSQLHEARKVCNICIHGHPDPGLVYEELLDALDILRDLSAYLQRCLRDSPLSAS</sequence>